<reference evidence="1" key="1">
    <citation type="submission" date="2021-03" db="EMBL/GenBank/DDBJ databases">
        <title>Evolutionary priming and transition to the ectomycorrhizal habit in an iconic lineage of mushroom-forming fungi: is preadaptation a requirement?</title>
        <authorList>
            <consortium name="DOE Joint Genome Institute"/>
            <person name="Looney B.P."/>
            <person name="Miyauchi S."/>
            <person name="Morin E."/>
            <person name="Drula E."/>
            <person name="Courty P.E."/>
            <person name="Chicoki N."/>
            <person name="Fauchery L."/>
            <person name="Kohler A."/>
            <person name="Kuo A."/>
            <person name="LaButti K."/>
            <person name="Pangilinan J."/>
            <person name="Lipzen A."/>
            <person name="Riley R."/>
            <person name="Andreopoulos W."/>
            <person name="He G."/>
            <person name="Johnson J."/>
            <person name="Barry K.W."/>
            <person name="Grigoriev I.V."/>
            <person name="Nagy L."/>
            <person name="Hibbett D."/>
            <person name="Henrissat B."/>
            <person name="Matheny P.B."/>
            <person name="Labbe J."/>
            <person name="Martin A.F."/>
        </authorList>
    </citation>
    <scope>NUCLEOTIDE SEQUENCE</scope>
    <source>
        <strain evidence="1">BPL698</strain>
    </source>
</reference>
<keyword evidence="2" id="KW-1185">Reference proteome</keyword>
<name>A0ACC0TR17_9AGAM</name>
<evidence type="ECO:0000313" key="1">
    <source>
        <dbReference type="EMBL" id="KAI9431829.1"/>
    </source>
</evidence>
<comment type="caution">
    <text evidence="1">The sequence shown here is derived from an EMBL/GenBank/DDBJ whole genome shotgun (WGS) entry which is preliminary data.</text>
</comment>
<sequence length="171" mass="18902">MRRWTTRAHPFNIKTAQRSRVSRHGPLPASPPIRSSSAWRHMDTPNRVTPSNAYNASQQIHPYVPFNNTQQPPGDKWNPTTGVFDFWGLIDAGFLNADGTPANGIDYDFDTCSQTPFVYNSKTDVMVSYDDATSFAAKGNYIKTAGLLGFAMWEAGGDSNDILLDAIRSAL</sequence>
<organism evidence="1 2">
    <name type="scientific">Russula earlei</name>
    <dbReference type="NCBI Taxonomy" id="71964"/>
    <lineage>
        <taxon>Eukaryota</taxon>
        <taxon>Fungi</taxon>
        <taxon>Dikarya</taxon>
        <taxon>Basidiomycota</taxon>
        <taxon>Agaricomycotina</taxon>
        <taxon>Agaricomycetes</taxon>
        <taxon>Russulales</taxon>
        <taxon>Russulaceae</taxon>
        <taxon>Russula</taxon>
    </lineage>
</organism>
<evidence type="ECO:0000313" key="2">
    <source>
        <dbReference type="Proteomes" id="UP001207468"/>
    </source>
</evidence>
<dbReference type="Proteomes" id="UP001207468">
    <property type="component" value="Unassembled WGS sequence"/>
</dbReference>
<gene>
    <name evidence="1" type="ORF">F5148DRAFT_153009</name>
</gene>
<accession>A0ACC0TR17</accession>
<protein>
    <submittedName>
        <fullName evidence="1">Uncharacterized protein</fullName>
    </submittedName>
</protein>
<dbReference type="EMBL" id="JAGFNK010001397">
    <property type="protein sequence ID" value="KAI9431829.1"/>
    <property type="molecule type" value="Genomic_DNA"/>
</dbReference>
<proteinExistence type="predicted"/>